<feature type="region of interest" description="Disordered" evidence="1">
    <location>
        <begin position="43"/>
        <end position="103"/>
    </location>
</feature>
<sequence length="103" mass="11050">MTHTGFWSFTMPAFLAACLMLAPGARAAPDPAMEMHDMQGMENMDDMENMPSMRPHHAMSPAPRHAATSSMATRHGHPPAGQDAVAPSPATGPRGMPEAVRER</sequence>
<reference evidence="3 4" key="1">
    <citation type="submission" date="2018-01" db="EMBL/GenBank/DDBJ databases">
        <title>Draft Genome Sequence of Komagataeibacter maltaceti LMG 1529, a Vinegar Producing Acetic Acid Bacterium Isolated from Malt Vinegar Brewery Acetifiers.</title>
        <authorList>
            <person name="Zhang Q."/>
            <person name="Hollensteiner J."/>
            <person name="Poehlein A."/>
            <person name="Daniel R."/>
        </authorList>
    </citation>
    <scope>NUCLEOTIDE SEQUENCE [LARGE SCALE GENOMIC DNA]</scope>
    <source>
        <strain evidence="3 4">LMG 1529</strain>
    </source>
</reference>
<proteinExistence type="predicted"/>
<feature type="signal peptide" evidence="2">
    <location>
        <begin position="1"/>
        <end position="27"/>
    </location>
</feature>
<keyword evidence="2" id="KW-0732">Signal</keyword>
<feature type="chain" id="PRO_5015670690" evidence="2">
    <location>
        <begin position="28"/>
        <end position="103"/>
    </location>
</feature>
<dbReference type="AlphaFoldDB" id="A0A2S3W1Z8"/>
<dbReference type="EMBL" id="POTC01000015">
    <property type="protein sequence ID" value="POF62857.1"/>
    <property type="molecule type" value="Genomic_DNA"/>
</dbReference>
<dbReference type="Proteomes" id="UP000237344">
    <property type="component" value="Unassembled WGS sequence"/>
</dbReference>
<keyword evidence="4" id="KW-1185">Reference proteome</keyword>
<evidence type="ECO:0000313" key="4">
    <source>
        <dbReference type="Proteomes" id="UP000237344"/>
    </source>
</evidence>
<protein>
    <submittedName>
        <fullName evidence="3">Uncharacterized protein</fullName>
    </submittedName>
</protein>
<gene>
    <name evidence="3" type="ORF">KMAL_14670</name>
</gene>
<comment type="caution">
    <text evidence="3">The sequence shown here is derived from an EMBL/GenBank/DDBJ whole genome shotgun (WGS) entry which is preliminary data.</text>
</comment>
<accession>A0A2S3W1Z8</accession>
<dbReference type="RefSeq" id="WP_110095093.1">
    <property type="nucleotide sequence ID" value="NZ_NKUE01000016.1"/>
</dbReference>
<evidence type="ECO:0000256" key="2">
    <source>
        <dbReference type="SAM" id="SignalP"/>
    </source>
</evidence>
<evidence type="ECO:0000256" key="1">
    <source>
        <dbReference type="SAM" id="MobiDB-lite"/>
    </source>
</evidence>
<name>A0A2S3W1Z8_9PROT</name>
<evidence type="ECO:0000313" key="3">
    <source>
        <dbReference type="EMBL" id="POF62857.1"/>
    </source>
</evidence>
<dbReference type="OrthoDB" id="9976791at2"/>
<organism evidence="3 4">
    <name type="scientific">Novacetimonas maltaceti</name>
    <dbReference type="NCBI Taxonomy" id="1203393"/>
    <lineage>
        <taxon>Bacteria</taxon>
        <taxon>Pseudomonadati</taxon>
        <taxon>Pseudomonadota</taxon>
        <taxon>Alphaproteobacteria</taxon>
        <taxon>Acetobacterales</taxon>
        <taxon>Acetobacteraceae</taxon>
        <taxon>Novacetimonas</taxon>
    </lineage>
</organism>